<proteinExistence type="inferred from homology"/>
<sequence length="490" mass="56494">MQKKTSLVRTRIAPSPTGFLHIGTARVALFNWLFTRKNKGSFVMRIEDTDEERSKPEFEKTIIEGLKWLDIYWDEGPDIDGEYGPYKQSERKELYKKEIERLLVSGSAYYCFCTKEELETYREGELKKGVVPIYSRRCRTISKDEAQKRIDKGDLAVIRLRVGENMVIEFDDVIRDHIKVNSDTIGDIVIAKNILTPLFALAGVIDDAYMKISHVIRGDDHLPNTPKQILIADALGYSRPLYAHLPLVLSEDRKKLSKRLNETSLLEYKNKGYLPEAVVNFIVLLGWHPEGDEEIFSQKELIESFTLRRVQKAGAVFDIEKLNWINSVYIKKLSFEKLKALIIDFVPKEWLDKSEIFEKALALEQERIRILSDFKETAKFFFELPPYEASLLLWKKGSAITPPSLIRENLEKIYKVLELAKEDQFIKNDIETIISNIMDSLKKGEMLWPLRVALSGQATSPSPYEILEVLGKNESLARIEEALKKINTLV</sequence>
<dbReference type="InterPro" id="IPR008925">
    <property type="entry name" value="aa_tRNA-synth_I_cd-bd_sf"/>
</dbReference>
<dbReference type="FunFam" id="3.40.50.620:FF:000045">
    <property type="entry name" value="Glutamate--tRNA ligase, mitochondrial"/>
    <property type="match status" value="1"/>
</dbReference>
<dbReference type="PROSITE" id="PS00178">
    <property type="entry name" value="AA_TRNA_LIGASE_I"/>
    <property type="match status" value="1"/>
</dbReference>
<dbReference type="GO" id="GO:0000049">
    <property type="term" value="F:tRNA binding"/>
    <property type="evidence" value="ECO:0007669"/>
    <property type="project" value="InterPro"/>
</dbReference>
<keyword evidence="5 7" id="KW-0648">Protein biosynthesis</keyword>
<keyword evidence="2 7" id="KW-0436">Ligase</keyword>
<dbReference type="InterPro" id="IPR049940">
    <property type="entry name" value="GluQ/Sye"/>
</dbReference>
<dbReference type="NCBIfam" id="TIGR00464">
    <property type="entry name" value="gltX_bact"/>
    <property type="match status" value="1"/>
</dbReference>
<dbReference type="SUPFAM" id="SSF52374">
    <property type="entry name" value="Nucleotidylyl transferase"/>
    <property type="match status" value="1"/>
</dbReference>
<evidence type="ECO:0000259" key="8">
    <source>
        <dbReference type="Pfam" id="PF00749"/>
    </source>
</evidence>
<dbReference type="EMBL" id="MHJO01000008">
    <property type="protein sequence ID" value="OGY69636.1"/>
    <property type="molecule type" value="Genomic_DNA"/>
</dbReference>
<dbReference type="InterPro" id="IPR033910">
    <property type="entry name" value="GluRS_core"/>
</dbReference>
<dbReference type="GO" id="GO:0005524">
    <property type="term" value="F:ATP binding"/>
    <property type="evidence" value="ECO:0007669"/>
    <property type="project" value="UniProtKB-UniRule"/>
</dbReference>
<dbReference type="InterPro" id="IPR020751">
    <property type="entry name" value="aa-tRNA-synth_I_codon-bd_sub2"/>
</dbReference>
<keyword evidence="4 7" id="KW-0067">ATP-binding</keyword>
<evidence type="ECO:0000259" key="9">
    <source>
        <dbReference type="Pfam" id="PF19269"/>
    </source>
</evidence>
<dbReference type="InterPro" id="IPR020058">
    <property type="entry name" value="Glu/Gln-tRNA-synth_Ib_cat-dom"/>
</dbReference>
<comment type="function">
    <text evidence="7">Catalyzes the attachment of glutamate to tRNA(Glu) in a two-step reaction: glutamate is first activated by ATP to form Glu-AMP and then transferred to the acceptor end of tRNA(Glu).</text>
</comment>
<evidence type="ECO:0000313" key="11">
    <source>
        <dbReference type="Proteomes" id="UP000176611"/>
    </source>
</evidence>
<keyword evidence="6 7" id="KW-0030">Aminoacyl-tRNA synthetase</keyword>
<dbReference type="Gene3D" id="3.40.50.620">
    <property type="entry name" value="HUPs"/>
    <property type="match status" value="1"/>
</dbReference>
<evidence type="ECO:0000256" key="7">
    <source>
        <dbReference type="HAMAP-Rule" id="MF_00022"/>
    </source>
</evidence>
<dbReference type="SUPFAM" id="SSF48163">
    <property type="entry name" value="An anticodon-binding domain of class I aminoacyl-tRNA synthetases"/>
    <property type="match status" value="1"/>
</dbReference>
<name>A0A1G1ZZM8_9BACT</name>
<evidence type="ECO:0000256" key="4">
    <source>
        <dbReference type="ARBA" id="ARBA00022840"/>
    </source>
</evidence>
<dbReference type="PANTHER" id="PTHR43311:SF2">
    <property type="entry name" value="GLUTAMATE--TRNA LIGASE, MITOCHONDRIAL-RELATED"/>
    <property type="match status" value="1"/>
</dbReference>
<dbReference type="Pfam" id="PF00749">
    <property type="entry name" value="tRNA-synt_1c"/>
    <property type="match status" value="1"/>
</dbReference>
<dbReference type="CDD" id="cd00808">
    <property type="entry name" value="GluRS_core"/>
    <property type="match status" value="1"/>
</dbReference>
<evidence type="ECO:0000256" key="1">
    <source>
        <dbReference type="ARBA" id="ARBA00007894"/>
    </source>
</evidence>
<dbReference type="InterPro" id="IPR004527">
    <property type="entry name" value="Glu-tRNA-ligase_bac/mito"/>
</dbReference>
<accession>A0A1G1ZZM8</accession>
<dbReference type="Gene3D" id="1.10.10.350">
    <property type="match status" value="1"/>
</dbReference>
<feature type="short sequence motif" description="'HIGH' region" evidence="7">
    <location>
        <begin position="14"/>
        <end position="24"/>
    </location>
</feature>
<keyword evidence="7" id="KW-0963">Cytoplasm</keyword>
<keyword evidence="3 7" id="KW-0547">Nucleotide-binding</keyword>
<dbReference type="GO" id="GO:0008270">
    <property type="term" value="F:zinc ion binding"/>
    <property type="evidence" value="ECO:0007669"/>
    <property type="project" value="InterPro"/>
</dbReference>
<reference evidence="10 11" key="1">
    <citation type="journal article" date="2016" name="Nat. Commun.">
        <title>Thousands of microbial genomes shed light on interconnected biogeochemical processes in an aquifer system.</title>
        <authorList>
            <person name="Anantharaman K."/>
            <person name="Brown C.T."/>
            <person name="Hug L.A."/>
            <person name="Sharon I."/>
            <person name="Castelle C.J."/>
            <person name="Probst A.J."/>
            <person name="Thomas B.C."/>
            <person name="Singh A."/>
            <person name="Wilkins M.J."/>
            <person name="Karaoz U."/>
            <person name="Brodie E.L."/>
            <person name="Williams K.H."/>
            <person name="Hubbard S.S."/>
            <person name="Banfield J.F."/>
        </authorList>
    </citation>
    <scope>NUCLEOTIDE SEQUENCE [LARGE SCALE GENOMIC DNA]</scope>
</reference>
<evidence type="ECO:0000256" key="3">
    <source>
        <dbReference type="ARBA" id="ARBA00022741"/>
    </source>
</evidence>
<comment type="subunit">
    <text evidence="7">Monomer.</text>
</comment>
<evidence type="ECO:0000256" key="2">
    <source>
        <dbReference type="ARBA" id="ARBA00022598"/>
    </source>
</evidence>
<dbReference type="InterPro" id="IPR001412">
    <property type="entry name" value="aa-tRNA-synth_I_CS"/>
</dbReference>
<organism evidence="10 11">
    <name type="scientific">Candidatus Harrisonbacteria bacterium RIFOXYD1_FULL_40_9</name>
    <dbReference type="NCBI Taxonomy" id="1798412"/>
    <lineage>
        <taxon>Bacteria</taxon>
        <taxon>Candidatus Harrisoniibacteriota</taxon>
    </lineage>
</organism>
<dbReference type="InterPro" id="IPR014729">
    <property type="entry name" value="Rossmann-like_a/b/a_fold"/>
</dbReference>
<comment type="similarity">
    <text evidence="1 7">Belongs to the class-I aminoacyl-tRNA synthetase family. Glutamate--tRNA ligase type 1 subfamily.</text>
</comment>
<comment type="caution">
    <text evidence="10">The sequence shown here is derived from an EMBL/GenBank/DDBJ whole genome shotgun (WGS) entry which is preliminary data.</text>
</comment>
<feature type="domain" description="Glutamyl/glutaminyl-tRNA synthetase class Ib catalytic" evidence="8">
    <location>
        <begin position="8"/>
        <end position="324"/>
    </location>
</feature>
<comment type="caution">
    <text evidence="7">Lacks conserved residue(s) required for the propagation of feature annotation.</text>
</comment>
<evidence type="ECO:0000313" key="10">
    <source>
        <dbReference type="EMBL" id="OGY69636.1"/>
    </source>
</evidence>
<dbReference type="InterPro" id="IPR000924">
    <property type="entry name" value="Glu/Gln-tRNA-synth"/>
</dbReference>
<dbReference type="Proteomes" id="UP000176611">
    <property type="component" value="Unassembled WGS sequence"/>
</dbReference>
<comment type="catalytic activity">
    <reaction evidence="7">
        <text>tRNA(Glu) + L-glutamate + ATP = L-glutamyl-tRNA(Glu) + AMP + diphosphate</text>
        <dbReference type="Rhea" id="RHEA:23540"/>
        <dbReference type="Rhea" id="RHEA-COMP:9663"/>
        <dbReference type="Rhea" id="RHEA-COMP:9680"/>
        <dbReference type="ChEBI" id="CHEBI:29985"/>
        <dbReference type="ChEBI" id="CHEBI:30616"/>
        <dbReference type="ChEBI" id="CHEBI:33019"/>
        <dbReference type="ChEBI" id="CHEBI:78442"/>
        <dbReference type="ChEBI" id="CHEBI:78520"/>
        <dbReference type="ChEBI" id="CHEBI:456215"/>
        <dbReference type="EC" id="6.1.1.17"/>
    </reaction>
</comment>
<feature type="binding site" evidence="7">
    <location>
        <position position="258"/>
    </location>
    <ligand>
        <name>ATP</name>
        <dbReference type="ChEBI" id="CHEBI:30616"/>
    </ligand>
</feature>
<dbReference type="HAMAP" id="MF_00022">
    <property type="entry name" value="Glu_tRNA_synth_type1"/>
    <property type="match status" value="1"/>
</dbReference>
<dbReference type="EC" id="6.1.1.17" evidence="7"/>
<evidence type="ECO:0000256" key="6">
    <source>
        <dbReference type="ARBA" id="ARBA00023146"/>
    </source>
</evidence>
<evidence type="ECO:0000256" key="5">
    <source>
        <dbReference type="ARBA" id="ARBA00022917"/>
    </source>
</evidence>
<comment type="subcellular location">
    <subcellularLocation>
        <location evidence="7">Cytoplasm</location>
    </subcellularLocation>
</comment>
<dbReference type="GO" id="GO:0006424">
    <property type="term" value="P:glutamyl-tRNA aminoacylation"/>
    <property type="evidence" value="ECO:0007669"/>
    <property type="project" value="UniProtKB-UniRule"/>
</dbReference>
<dbReference type="PANTHER" id="PTHR43311">
    <property type="entry name" value="GLUTAMATE--TRNA LIGASE"/>
    <property type="match status" value="1"/>
</dbReference>
<dbReference type="Pfam" id="PF19269">
    <property type="entry name" value="Anticodon_2"/>
    <property type="match status" value="1"/>
</dbReference>
<dbReference type="InterPro" id="IPR045462">
    <property type="entry name" value="aa-tRNA-synth_I_cd-bd"/>
</dbReference>
<protein>
    <recommendedName>
        <fullName evidence="7">Glutamate--tRNA ligase</fullName>
        <ecNumber evidence="7">6.1.1.17</ecNumber>
    </recommendedName>
    <alternativeName>
        <fullName evidence="7">Glutamyl-tRNA synthetase</fullName>
        <shortName evidence="7">GluRS</shortName>
    </alternativeName>
</protein>
<dbReference type="GO" id="GO:0005829">
    <property type="term" value="C:cytosol"/>
    <property type="evidence" value="ECO:0007669"/>
    <property type="project" value="TreeGrafter"/>
</dbReference>
<dbReference type="AlphaFoldDB" id="A0A1G1ZZM8"/>
<dbReference type="PRINTS" id="PR00987">
    <property type="entry name" value="TRNASYNTHGLU"/>
</dbReference>
<feature type="short sequence motif" description="'KMSKS' region" evidence="7">
    <location>
        <begin position="255"/>
        <end position="259"/>
    </location>
</feature>
<gene>
    <name evidence="7" type="primary">gltX</name>
    <name evidence="10" type="ORF">A2586_02675</name>
</gene>
<feature type="domain" description="Aminoacyl-tRNA synthetase class I anticodon-binding" evidence="9">
    <location>
        <begin position="350"/>
        <end position="483"/>
    </location>
</feature>
<dbReference type="GO" id="GO:0004818">
    <property type="term" value="F:glutamate-tRNA ligase activity"/>
    <property type="evidence" value="ECO:0007669"/>
    <property type="project" value="UniProtKB-UniRule"/>
</dbReference>